<feature type="domain" description="Polysaccharide chain length determinant N-terminal" evidence="18">
    <location>
        <begin position="2"/>
        <end position="87"/>
    </location>
</feature>
<dbReference type="InterPro" id="IPR025669">
    <property type="entry name" value="AAA_dom"/>
</dbReference>
<evidence type="ECO:0000259" key="18">
    <source>
        <dbReference type="Pfam" id="PF02706"/>
    </source>
</evidence>
<comment type="similarity">
    <text evidence="3">Belongs to the CpsD/CapB family.</text>
</comment>
<dbReference type="FunFam" id="3.40.50.300:FF:000527">
    <property type="entry name" value="Tyrosine-protein kinase etk"/>
    <property type="match status" value="1"/>
</dbReference>
<evidence type="ECO:0000256" key="8">
    <source>
        <dbReference type="ARBA" id="ARBA00022679"/>
    </source>
</evidence>
<dbReference type="GO" id="GO:0004715">
    <property type="term" value="F:non-membrane spanning protein tyrosine kinase activity"/>
    <property type="evidence" value="ECO:0007669"/>
    <property type="project" value="UniProtKB-EC"/>
</dbReference>
<accession>A0A1M6JRJ5</accession>
<evidence type="ECO:0000256" key="6">
    <source>
        <dbReference type="ARBA" id="ARBA00022475"/>
    </source>
</evidence>
<keyword evidence="6" id="KW-1003">Cell membrane</keyword>
<protein>
    <recommendedName>
        <fullName evidence="5">non-specific protein-tyrosine kinase</fullName>
        <ecNumber evidence="5">2.7.10.2</ecNumber>
    </recommendedName>
</protein>
<evidence type="ECO:0000256" key="3">
    <source>
        <dbReference type="ARBA" id="ARBA00007316"/>
    </source>
</evidence>
<evidence type="ECO:0000256" key="5">
    <source>
        <dbReference type="ARBA" id="ARBA00011903"/>
    </source>
</evidence>
<evidence type="ECO:0000256" key="13">
    <source>
        <dbReference type="ARBA" id="ARBA00022989"/>
    </source>
</evidence>
<dbReference type="EC" id="2.7.10.2" evidence="5"/>
<gene>
    <name evidence="20" type="ORF">SAMN02745136_00179</name>
</gene>
<keyword evidence="14 17" id="KW-0472">Membrane</keyword>
<evidence type="ECO:0000313" key="20">
    <source>
        <dbReference type="EMBL" id="SHJ49329.1"/>
    </source>
</evidence>
<dbReference type="Gene3D" id="3.40.50.300">
    <property type="entry name" value="P-loop containing nucleotide triphosphate hydrolases"/>
    <property type="match status" value="1"/>
</dbReference>
<keyword evidence="8" id="KW-0808">Transferase</keyword>
<keyword evidence="11" id="KW-0418">Kinase</keyword>
<dbReference type="InterPro" id="IPR050445">
    <property type="entry name" value="Bact_polysacc_biosynth/exp"/>
</dbReference>
<evidence type="ECO:0000256" key="10">
    <source>
        <dbReference type="ARBA" id="ARBA00022741"/>
    </source>
</evidence>
<comment type="similarity">
    <text evidence="4">Belongs to the etk/wzc family.</text>
</comment>
<feature type="domain" description="AAA" evidence="19">
    <location>
        <begin position="289"/>
        <end position="401"/>
    </location>
</feature>
<dbReference type="NCBIfam" id="TIGR01007">
    <property type="entry name" value="eps_fam"/>
    <property type="match status" value="1"/>
</dbReference>
<comment type="subcellular location">
    <subcellularLocation>
        <location evidence="1">Cell inner membrane</location>
        <topology evidence="1">Multi-pass membrane protein</topology>
    </subcellularLocation>
</comment>
<feature type="transmembrane region" description="Helical" evidence="17">
    <location>
        <begin position="16"/>
        <end position="38"/>
    </location>
</feature>
<dbReference type="RefSeq" id="WP_073271943.1">
    <property type="nucleotide sequence ID" value="NZ_FRAC01000006.1"/>
</dbReference>
<evidence type="ECO:0000256" key="9">
    <source>
        <dbReference type="ARBA" id="ARBA00022692"/>
    </source>
</evidence>
<dbReference type="InterPro" id="IPR027417">
    <property type="entry name" value="P-loop_NTPase"/>
</dbReference>
<dbReference type="STRING" id="1121322.SAMN02745136_00179"/>
<dbReference type="PANTHER" id="PTHR32309">
    <property type="entry name" value="TYROSINE-PROTEIN KINASE"/>
    <property type="match status" value="1"/>
</dbReference>
<dbReference type="SUPFAM" id="SSF52540">
    <property type="entry name" value="P-loop containing nucleoside triphosphate hydrolases"/>
    <property type="match status" value="1"/>
</dbReference>
<proteinExistence type="inferred from homology"/>
<keyword evidence="21" id="KW-1185">Reference proteome</keyword>
<dbReference type="Pfam" id="PF02706">
    <property type="entry name" value="Wzz"/>
    <property type="match status" value="1"/>
</dbReference>
<keyword evidence="9 17" id="KW-0812">Transmembrane</keyword>
<evidence type="ECO:0000256" key="16">
    <source>
        <dbReference type="ARBA" id="ARBA00051245"/>
    </source>
</evidence>
<comment type="catalytic activity">
    <reaction evidence="16">
        <text>L-tyrosyl-[protein] + ATP = O-phospho-L-tyrosyl-[protein] + ADP + H(+)</text>
        <dbReference type="Rhea" id="RHEA:10596"/>
        <dbReference type="Rhea" id="RHEA-COMP:10136"/>
        <dbReference type="Rhea" id="RHEA-COMP:20101"/>
        <dbReference type="ChEBI" id="CHEBI:15378"/>
        <dbReference type="ChEBI" id="CHEBI:30616"/>
        <dbReference type="ChEBI" id="CHEBI:46858"/>
        <dbReference type="ChEBI" id="CHEBI:61978"/>
        <dbReference type="ChEBI" id="CHEBI:456216"/>
        <dbReference type="EC" id="2.7.10.2"/>
    </reaction>
</comment>
<dbReference type="GO" id="GO:0042802">
    <property type="term" value="F:identical protein binding"/>
    <property type="evidence" value="ECO:0007669"/>
    <property type="project" value="UniProtKB-ARBA"/>
</dbReference>
<dbReference type="OrthoDB" id="9794577at2"/>
<evidence type="ECO:0000256" key="2">
    <source>
        <dbReference type="ARBA" id="ARBA00006683"/>
    </source>
</evidence>
<dbReference type="EMBL" id="FRAC01000006">
    <property type="protein sequence ID" value="SHJ49329.1"/>
    <property type="molecule type" value="Genomic_DNA"/>
</dbReference>
<evidence type="ECO:0000259" key="19">
    <source>
        <dbReference type="Pfam" id="PF13614"/>
    </source>
</evidence>
<keyword evidence="13 17" id="KW-1133">Transmembrane helix</keyword>
<dbReference type="Pfam" id="PF13614">
    <property type="entry name" value="AAA_31"/>
    <property type="match status" value="1"/>
</dbReference>
<evidence type="ECO:0000256" key="14">
    <source>
        <dbReference type="ARBA" id="ARBA00023136"/>
    </source>
</evidence>
<dbReference type="Proteomes" id="UP000184386">
    <property type="component" value="Unassembled WGS sequence"/>
</dbReference>
<evidence type="ECO:0000256" key="17">
    <source>
        <dbReference type="SAM" id="Phobius"/>
    </source>
</evidence>
<evidence type="ECO:0000256" key="12">
    <source>
        <dbReference type="ARBA" id="ARBA00022840"/>
    </source>
</evidence>
<evidence type="ECO:0000256" key="11">
    <source>
        <dbReference type="ARBA" id="ARBA00022777"/>
    </source>
</evidence>
<keyword evidence="7" id="KW-0997">Cell inner membrane</keyword>
<dbReference type="AlphaFoldDB" id="A0A1M6JRJ5"/>
<feature type="transmembrane region" description="Helical" evidence="17">
    <location>
        <begin position="168"/>
        <end position="188"/>
    </location>
</feature>
<evidence type="ECO:0000256" key="15">
    <source>
        <dbReference type="ARBA" id="ARBA00023137"/>
    </source>
</evidence>
<dbReference type="CDD" id="cd05387">
    <property type="entry name" value="BY-kinase"/>
    <property type="match status" value="1"/>
</dbReference>
<sequence length="474" mass="53225">MEFTVTDILHLLKKRFILIAACTLGGLLLSFLYTSYFVDKTYTASTQFYVSTADSTAANLSELDYAQKIAETYINFLNTRQFYAQVLELSRLPYSMPDLKKMTEIKTVQNTEIFSITLTSKNPDDSYRLVKSMETIAPKLIEKIKSDAVINVVDPVVYQPSPSGPNTILNTLLGGIICGFMAFFLSMVKEVLNLKVVSQEDLLKHYNIPLLGAIPDFAAEDNSRDKSIPARLKKLIRKGYGEDLNQGLITQDSFLVTESYKALRTNLRFSIRKEECKKILITSPSPEDGKSTTSINLSIAISQAGYKVLLIDCDLRKGRLHHYFKAKSQPGLSDLLSHINSLKECLYITPYENLHMMPMGSTPPNPSELLGSKQMELLIKELETEYDYIVLDTPPVNVVADSLSFIKSTDGAILVTRENKTTYSDIDNALMKYHYAKANILGFVLNGISEKELGGHKSKYYYSTKKNKNNGIVH</sequence>
<organism evidence="20 21">
    <name type="scientific">Anaerocolumna jejuensis DSM 15929</name>
    <dbReference type="NCBI Taxonomy" id="1121322"/>
    <lineage>
        <taxon>Bacteria</taxon>
        <taxon>Bacillati</taxon>
        <taxon>Bacillota</taxon>
        <taxon>Clostridia</taxon>
        <taxon>Lachnospirales</taxon>
        <taxon>Lachnospiraceae</taxon>
        <taxon>Anaerocolumna</taxon>
    </lineage>
</organism>
<evidence type="ECO:0000313" key="21">
    <source>
        <dbReference type="Proteomes" id="UP000184386"/>
    </source>
</evidence>
<evidence type="ECO:0000256" key="4">
    <source>
        <dbReference type="ARBA" id="ARBA00008883"/>
    </source>
</evidence>
<name>A0A1M6JRJ5_9FIRM</name>
<dbReference type="InterPro" id="IPR005702">
    <property type="entry name" value="Wzc-like_C"/>
</dbReference>
<reference evidence="20 21" key="1">
    <citation type="submission" date="2016-11" db="EMBL/GenBank/DDBJ databases">
        <authorList>
            <person name="Jaros S."/>
            <person name="Januszkiewicz K."/>
            <person name="Wedrychowicz H."/>
        </authorList>
    </citation>
    <scope>NUCLEOTIDE SEQUENCE [LARGE SCALE GENOMIC DNA]</scope>
    <source>
        <strain evidence="20 21">DSM 15929</strain>
    </source>
</reference>
<dbReference type="PANTHER" id="PTHR32309:SF13">
    <property type="entry name" value="FERRIC ENTEROBACTIN TRANSPORT PROTEIN FEPE"/>
    <property type="match status" value="1"/>
</dbReference>
<dbReference type="InterPro" id="IPR003856">
    <property type="entry name" value="LPS_length_determ_N"/>
</dbReference>
<dbReference type="GO" id="GO:0005886">
    <property type="term" value="C:plasma membrane"/>
    <property type="evidence" value="ECO:0007669"/>
    <property type="project" value="UniProtKB-SubCell"/>
</dbReference>
<evidence type="ECO:0000256" key="7">
    <source>
        <dbReference type="ARBA" id="ARBA00022519"/>
    </source>
</evidence>
<keyword evidence="12" id="KW-0067">ATP-binding</keyword>
<keyword evidence="10" id="KW-0547">Nucleotide-binding</keyword>
<evidence type="ECO:0000256" key="1">
    <source>
        <dbReference type="ARBA" id="ARBA00004429"/>
    </source>
</evidence>
<comment type="similarity">
    <text evidence="2">Belongs to the CpsC/CapA family.</text>
</comment>
<keyword evidence="15" id="KW-0829">Tyrosine-protein kinase</keyword>
<dbReference type="GO" id="GO:0005524">
    <property type="term" value="F:ATP binding"/>
    <property type="evidence" value="ECO:0007669"/>
    <property type="project" value="UniProtKB-KW"/>
</dbReference>